<evidence type="ECO:0000256" key="3">
    <source>
        <dbReference type="ARBA" id="ARBA00022553"/>
    </source>
</evidence>
<name>A0A8W8HUY5_MAGGI</name>
<dbReference type="GO" id="GO:0005737">
    <property type="term" value="C:cytoplasm"/>
    <property type="evidence" value="ECO:0007669"/>
    <property type="project" value="UniProtKB-SubCell"/>
</dbReference>
<sequence>HFINLPYGYYYPSVLPNAAPGFQFPGTPMFPVPPATNTAHAGTSASAQYQKYGSHYGSKQGYEDLTQATDFSKSSYLNQSQNKVSSVSGGTVTAADLPGTGYGKSHTQAFDKQGFAAGTPPPFSLPLAAGTQAGPMGAPTNPYGTPGPFIPVMPHSQIHHPTLHQDSSPGTSRGSQAQNTSQSKANAAKTYNVGSYWGSS</sequence>
<protein>
    <recommendedName>
        <fullName evidence="7">UBAP2</fullName>
    </recommendedName>
</protein>
<dbReference type="Proteomes" id="UP000005408">
    <property type="component" value="Unassembled WGS sequence"/>
</dbReference>
<evidence type="ECO:0000256" key="1">
    <source>
        <dbReference type="ARBA" id="ARBA00004496"/>
    </source>
</evidence>
<evidence type="ECO:0000256" key="4">
    <source>
        <dbReference type="SAM" id="MobiDB-lite"/>
    </source>
</evidence>
<reference evidence="5" key="1">
    <citation type="submission" date="2022-08" db="UniProtKB">
        <authorList>
            <consortium name="EnsemblMetazoa"/>
        </authorList>
    </citation>
    <scope>IDENTIFICATION</scope>
    <source>
        <strain evidence="5">05x7-T-G4-1.051#20</strain>
    </source>
</reference>
<organism evidence="5 6">
    <name type="scientific">Magallana gigas</name>
    <name type="common">Pacific oyster</name>
    <name type="synonym">Crassostrea gigas</name>
    <dbReference type="NCBI Taxonomy" id="29159"/>
    <lineage>
        <taxon>Eukaryota</taxon>
        <taxon>Metazoa</taxon>
        <taxon>Spiralia</taxon>
        <taxon>Lophotrochozoa</taxon>
        <taxon>Mollusca</taxon>
        <taxon>Bivalvia</taxon>
        <taxon>Autobranchia</taxon>
        <taxon>Pteriomorphia</taxon>
        <taxon>Ostreida</taxon>
        <taxon>Ostreoidea</taxon>
        <taxon>Ostreidae</taxon>
        <taxon>Magallana</taxon>
    </lineage>
</organism>
<accession>A0A8W8HUY5</accession>
<feature type="compositionally biased region" description="Polar residues" evidence="4">
    <location>
        <begin position="164"/>
        <end position="185"/>
    </location>
</feature>
<keyword evidence="2" id="KW-0963">Cytoplasm</keyword>
<feature type="region of interest" description="Disordered" evidence="4">
    <location>
        <begin position="112"/>
        <end position="200"/>
    </location>
</feature>
<evidence type="ECO:0000256" key="2">
    <source>
        <dbReference type="ARBA" id="ARBA00022490"/>
    </source>
</evidence>
<evidence type="ECO:0000313" key="5">
    <source>
        <dbReference type="EnsemblMetazoa" id="G11062.6:cds"/>
    </source>
</evidence>
<evidence type="ECO:0008006" key="7">
    <source>
        <dbReference type="Google" id="ProtNLM"/>
    </source>
</evidence>
<dbReference type="GO" id="GO:0005634">
    <property type="term" value="C:nucleus"/>
    <property type="evidence" value="ECO:0007669"/>
    <property type="project" value="TreeGrafter"/>
</dbReference>
<dbReference type="EnsemblMetazoa" id="G11062.6">
    <property type="protein sequence ID" value="G11062.6:cds"/>
    <property type="gene ID" value="G11062"/>
</dbReference>
<dbReference type="AlphaFoldDB" id="A0A8W8HUY5"/>
<keyword evidence="6" id="KW-1185">Reference proteome</keyword>
<dbReference type="PANTHER" id="PTHR16308:SF13">
    <property type="entry name" value="PROTEIN LINGERER"/>
    <property type="match status" value="1"/>
</dbReference>
<dbReference type="PANTHER" id="PTHR16308">
    <property type="entry name" value="UBIQUITIN ASSOCIATED PROTEIN 2-LIKE/LINGERER"/>
    <property type="match status" value="1"/>
</dbReference>
<keyword evidence="3" id="KW-0597">Phosphoprotein</keyword>
<dbReference type="InterPro" id="IPR051833">
    <property type="entry name" value="TC-DDR_regulator"/>
</dbReference>
<comment type="subcellular location">
    <subcellularLocation>
        <location evidence="1">Cytoplasm</location>
    </subcellularLocation>
</comment>
<evidence type="ECO:0000313" key="6">
    <source>
        <dbReference type="Proteomes" id="UP000005408"/>
    </source>
</evidence>
<proteinExistence type="predicted"/>